<keyword evidence="4" id="KW-0028">Amino-acid biosynthesis</keyword>
<comment type="catalytic activity">
    <reaction evidence="1">
        <text>1,2-dihydroxy-5-(methylsulfanyl)pent-1-en-3-one + O2 = 4-methylsulfanyl-2-oxobutanoate + formate + 2 H(+)</text>
        <dbReference type="Rhea" id="RHEA:24504"/>
        <dbReference type="ChEBI" id="CHEBI:15378"/>
        <dbReference type="ChEBI" id="CHEBI:15379"/>
        <dbReference type="ChEBI" id="CHEBI:15740"/>
        <dbReference type="ChEBI" id="CHEBI:16723"/>
        <dbReference type="ChEBI" id="CHEBI:49252"/>
        <dbReference type="EC" id="1.13.11.54"/>
    </reaction>
</comment>
<proteinExistence type="predicted"/>
<dbReference type="CDD" id="cd02232">
    <property type="entry name" value="cupin_ARD"/>
    <property type="match status" value="1"/>
</dbReference>
<gene>
    <name evidence="11" type="ORF">B1A_01155</name>
</gene>
<keyword evidence="8" id="KW-0408">Iron</keyword>
<evidence type="ECO:0000256" key="5">
    <source>
        <dbReference type="ARBA" id="ARBA00022723"/>
    </source>
</evidence>
<evidence type="ECO:0000256" key="8">
    <source>
        <dbReference type="ARBA" id="ARBA00023004"/>
    </source>
</evidence>
<dbReference type="PANTHER" id="PTHR23418">
    <property type="entry name" value="ACIREDUCTONE DIOXYGENASE"/>
    <property type="match status" value="1"/>
</dbReference>
<dbReference type="SUPFAM" id="SSF51182">
    <property type="entry name" value="RmlC-like cupins"/>
    <property type="match status" value="1"/>
</dbReference>
<evidence type="ECO:0000256" key="4">
    <source>
        <dbReference type="ARBA" id="ARBA00022605"/>
    </source>
</evidence>
<keyword evidence="5" id="KW-0479">Metal-binding</keyword>
<accession>T1DDT0</accession>
<dbReference type="GO" id="GO:0009086">
    <property type="term" value="P:methionine biosynthetic process"/>
    <property type="evidence" value="ECO:0007669"/>
    <property type="project" value="UniProtKB-KW"/>
</dbReference>
<evidence type="ECO:0000256" key="3">
    <source>
        <dbReference type="ARBA" id="ARBA00022596"/>
    </source>
</evidence>
<reference evidence="11" key="1">
    <citation type="submission" date="2013-08" db="EMBL/GenBank/DDBJ databases">
        <authorList>
            <person name="Mendez C."/>
            <person name="Richter M."/>
            <person name="Ferrer M."/>
            <person name="Sanchez J."/>
        </authorList>
    </citation>
    <scope>NUCLEOTIDE SEQUENCE</scope>
</reference>
<keyword evidence="3" id="KW-0533">Nickel</keyword>
<evidence type="ECO:0000256" key="2">
    <source>
        <dbReference type="ARBA" id="ARBA00001954"/>
    </source>
</evidence>
<protein>
    <recommendedName>
        <fullName evidence="10">acireductone dioxygenase (Fe(2+)-requiring)</fullName>
        <ecNumber evidence="10">1.13.11.54</ecNumber>
    </recommendedName>
</protein>
<evidence type="ECO:0000256" key="1">
    <source>
        <dbReference type="ARBA" id="ARBA00000428"/>
    </source>
</evidence>
<dbReference type="AlphaFoldDB" id="T1DDT0"/>
<dbReference type="InterPro" id="IPR004313">
    <property type="entry name" value="ARD"/>
</dbReference>
<dbReference type="EC" id="1.13.11.54" evidence="10"/>
<evidence type="ECO:0000313" key="11">
    <source>
        <dbReference type="EMBL" id="EQD80185.1"/>
    </source>
</evidence>
<dbReference type="Pfam" id="PF03079">
    <property type="entry name" value="ARD"/>
    <property type="match status" value="1"/>
</dbReference>
<comment type="caution">
    <text evidence="11">The sequence shown here is derived from an EMBL/GenBank/DDBJ whole genome shotgun (WGS) entry which is preliminary data.</text>
</comment>
<keyword evidence="9" id="KW-0486">Methionine biosynthesis</keyword>
<evidence type="ECO:0000256" key="9">
    <source>
        <dbReference type="ARBA" id="ARBA00023167"/>
    </source>
</evidence>
<dbReference type="GO" id="GO:0010309">
    <property type="term" value="F:acireductone dioxygenase [iron(II)-requiring] activity"/>
    <property type="evidence" value="ECO:0007669"/>
    <property type="project" value="UniProtKB-EC"/>
</dbReference>
<sequence length="161" mass="18213">GLFPGTHETSRLLSLPMLTVRQGETVLDAFIGRFTHLKNTLGYQSQDLITLFPDLPGLDGLLQKFVSCHTHSDDEIRYIIEGEGVFGFVLSDQDQVELTMTSGDYINVPAGTEHWFRLTASRRVKAIRYFSSREGWVPVYTGRPVRTFARQPETPAPLKRN</sequence>
<keyword evidence="6 11" id="KW-0223">Dioxygenase</keyword>
<reference evidence="11" key="2">
    <citation type="journal article" date="2014" name="ISME J.">
        <title>Microbial stratification in low pH oxic and suboxic macroscopic growths along an acid mine drainage.</title>
        <authorList>
            <person name="Mendez-Garcia C."/>
            <person name="Mesa V."/>
            <person name="Sprenger R.R."/>
            <person name="Richter M."/>
            <person name="Diez M.S."/>
            <person name="Solano J."/>
            <person name="Bargiela R."/>
            <person name="Golyshina O.V."/>
            <person name="Manteca A."/>
            <person name="Ramos J.L."/>
            <person name="Gallego J.R."/>
            <person name="Llorente I."/>
            <person name="Martins Dos Santos V.A."/>
            <person name="Jensen O.N."/>
            <person name="Pelaez A.I."/>
            <person name="Sanchez J."/>
            <person name="Ferrer M."/>
        </authorList>
    </citation>
    <scope>NUCLEOTIDE SEQUENCE</scope>
</reference>
<comment type="cofactor">
    <cofactor evidence="2">
        <name>Fe(2+)</name>
        <dbReference type="ChEBI" id="CHEBI:29033"/>
    </cofactor>
</comment>
<evidence type="ECO:0000256" key="6">
    <source>
        <dbReference type="ARBA" id="ARBA00022964"/>
    </source>
</evidence>
<keyword evidence="7 11" id="KW-0560">Oxidoreductase</keyword>
<dbReference type="GO" id="GO:0046872">
    <property type="term" value="F:metal ion binding"/>
    <property type="evidence" value="ECO:0007669"/>
    <property type="project" value="UniProtKB-KW"/>
</dbReference>
<organism evidence="11">
    <name type="scientific">mine drainage metagenome</name>
    <dbReference type="NCBI Taxonomy" id="410659"/>
    <lineage>
        <taxon>unclassified sequences</taxon>
        <taxon>metagenomes</taxon>
        <taxon>ecological metagenomes</taxon>
    </lineage>
</organism>
<dbReference type="PANTHER" id="PTHR23418:SF0">
    <property type="entry name" value="ACIREDUCTONE DIOXYGENASE"/>
    <property type="match status" value="1"/>
</dbReference>
<evidence type="ECO:0000256" key="10">
    <source>
        <dbReference type="ARBA" id="ARBA00039005"/>
    </source>
</evidence>
<feature type="non-terminal residue" evidence="11">
    <location>
        <position position="1"/>
    </location>
</feature>
<dbReference type="EMBL" id="AUZX01000879">
    <property type="protein sequence ID" value="EQD80185.1"/>
    <property type="molecule type" value="Genomic_DNA"/>
</dbReference>
<dbReference type="InterPro" id="IPR014710">
    <property type="entry name" value="RmlC-like_jellyroll"/>
</dbReference>
<name>T1DDT0_9ZZZZ</name>
<dbReference type="InterPro" id="IPR011051">
    <property type="entry name" value="RmlC_Cupin_sf"/>
</dbReference>
<dbReference type="Gene3D" id="2.60.120.10">
    <property type="entry name" value="Jelly Rolls"/>
    <property type="match status" value="1"/>
</dbReference>
<evidence type="ECO:0000256" key="7">
    <source>
        <dbReference type="ARBA" id="ARBA00023002"/>
    </source>
</evidence>